<dbReference type="RefSeq" id="WP_114003588.1">
    <property type="nucleotide sequence ID" value="NZ_QGDC01000001.1"/>
</dbReference>
<keyword evidence="1" id="KW-0732">Signal</keyword>
<feature type="signal peptide" evidence="1">
    <location>
        <begin position="1"/>
        <end position="20"/>
    </location>
</feature>
<dbReference type="InterPro" id="IPR025510">
    <property type="entry name" value="DUF4397"/>
</dbReference>
<dbReference type="AlphaFoldDB" id="A0A367GV74"/>
<dbReference type="EMBL" id="QGDC01000001">
    <property type="protein sequence ID" value="RCH56691.1"/>
    <property type="molecule type" value="Genomic_DNA"/>
</dbReference>
<proteinExistence type="predicted"/>
<comment type="caution">
    <text evidence="3">The sequence shown here is derived from an EMBL/GenBank/DDBJ whole genome shotgun (WGS) entry which is preliminary data.</text>
</comment>
<reference evidence="3 4" key="1">
    <citation type="submission" date="2018-05" db="EMBL/GenBank/DDBJ databases">
        <title>Mucilaginibacter hurinus sp. nov., isolated from briquette warehouse soil.</title>
        <authorList>
            <person name="Choi L."/>
        </authorList>
    </citation>
    <scope>NUCLEOTIDE SEQUENCE [LARGE SCALE GENOMIC DNA]</scope>
    <source>
        <strain evidence="3 4">ZR32</strain>
    </source>
</reference>
<name>A0A367GV74_9SPHI</name>
<protein>
    <recommendedName>
        <fullName evidence="2">DUF4397 domain-containing protein</fullName>
    </recommendedName>
</protein>
<feature type="chain" id="PRO_5016858854" description="DUF4397 domain-containing protein" evidence="1">
    <location>
        <begin position="21"/>
        <end position="238"/>
    </location>
</feature>
<organism evidence="3 4">
    <name type="scientific">Mucilaginibacter hurinus</name>
    <dbReference type="NCBI Taxonomy" id="2201324"/>
    <lineage>
        <taxon>Bacteria</taxon>
        <taxon>Pseudomonadati</taxon>
        <taxon>Bacteroidota</taxon>
        <taxon>Sphingobacteriia</taxon>
        <taxon>Sphingobacteriales</taxon>
        <taxon>Sphingobacteriaceae</taxon>
        <taxon>Mucilaginibacter</taxon>
    </lineage>
</organism>
<sequence length="238" mass="25992">MKFRVVICAAAILAGLTSCNKDDLAPPVLPSTRMAVINASADVFNILQNGNRINGEASLYPGGAMGYTAVTAGEQNYQLKRMGSPDVALNMPMTLDTLNNYSFFVTGLSPEEVFLLNDKLVFDVDTVAKVRFVNASPEEINLDLMVRNIIDEEEEEEEEDTTIVTTRIDNVAFKTASAFTNAVTGNIEIKIFRNGTSNALLTDTISLQARQGYTIFAKGRLNQSGDRAFGHGVFIHQQ</sequence>
<dbReference type="Pfam" id="PF14344">
    <property type="entry name" value="DUF4397"/>
    <property type="match status" value="1"/>
</dbReference>
<dbReference type="OrthoDB" id="9792011at2"/>
<gene>
    <name evidence="3" type="ORF">DJ568_02210</name>
</gene>
<keyword evidence="4" id="KW-1185">Reference proteome</keyword>
<feature type="domain" description="DUF4397" evidence="2">
    <location>
        <begin position="35"/>
        <end position="144"/>
    </location>
</feature>
<accession>A0A367GV74</accession>
<dbReference type="PROSITE" id="PS51257">
    <property type="entry name" value="PROKAR_LIPOPROTEIN"/>
    <property type="match status" value="1"/>
</dbReference>
<evidence type="ECO:0000313" key="3">
    <source>
        <dbReference type="EMBL" id="RCH56691.1"/>
    </source>
</evidence>
<evidence type="ECO:0000259" key="2">
    <source>
        <dbReference type="Pfam" id="PF14344"/>
    </source>
</evidence>
<evidence type="ECO:0000313" key="4">
    <source>
        <dbReference type="Proteomes" id="UP000253209"/>
    </source>
</evidence>
<dbReference type="Proteomes" id="UP000253209">
    <property type="component" value="Unassembled WGS sequence"/>
</dbReference>
<evidence type="ECO:0000256" key="1">
    <source>
        <dbReference type="SAM" id="SignalP"/>
    </source>
</evidence>